<evidence type="ECO:0000256" key="1">
    <source>
        <dbReference type="SAM" id="MobiDB-lite"/>
    </source>
</evidence>
<feature type="compositionally biased region" description="Polar residues" evidence="1">
    <location>
        <begin position="1"/>
        <end position="10"/>
    </location>
</feature>
<sequence length="24" mass="2402">MGSDVHQTVMGSAGAPRDGTTLGR</sequence>
<protein>
    <submittedName>
        <fullName evidence="2">Uncharacterized protein</fullName>
    </submittedName>
</protein>
<reference evidence="2 3" key="1">
    <citation type="journal article" date="2012" name="J. Bacteriol.">
        <title>Genome Sequence of Radiation-Resistant Modestobacter marinus Strain BC501, a Representative Actinobacterium That Thrives on Calcareous Stone Surfaces.</title>
        <authorList>
            <person name="Normand P."/>
            <person name="Gury J."/>
            <person name="Pujic P."/>
            <person name="Chouaia B."/>
            <person name="Crotti E."/>
            <person name="Brusetti L."/>
            <person name="Daffonchio D."/>
            <person name="Vacherie B."/>
            <person name="Barbe V."/>
            <person name="Medigue C."/>
            <person name="Calteau A."/>
            <person name="Ghodhbane-Gtari F."/>
            <person name="Essoussi I."/>
            <person name="Nouioui I."/>
            <person name="Abbassi-Ghozzi I."/>
            <person name="Gtari M."/>
        </authorList>
    </citation>
    <scope>NUCLEOTIDE SEQUENCE [LARGE SCALE GENOMIC DNA]</scope>
    <source>
        <strain evidence="3">BC 501</strain>
    </source>
</reference>
<dbReference type="STRING" id="477641.MODMU_4838"/>
<proteinExistence type="predicted"/>
<feature type="region of interest" description="Disordered" evidence="1">
    <location>
        <begin position="1"/>
        <end position="24"/>
    </location>
</feature>
<evidence type="ECO:0000313" key="3">
    <source>
        <dbReference type="Proteomes" id="UP000006461"/>
    </source>
</evidence>
<name>I4F3K6_MODI5</name>
<dbReference type="Proteomes" id="UP000006461">
    <property type="component" value="Chromosome"/>
</dbReference>
<dbReference type="KEGG" id="mmar:MODMU_4838"/>
<organism evidence="2 3">
    <name type="scientific">Modestobacter italicus (strain DSM 44449 / CECT 9708 / BC 501)</name>
    <dbReference type="NCBI Taxonomy" id="2732864"/>
    <lineage>
        <taxon>Bacteria</taxon>
        <taxon>Bacillati</taxon>
        <taxon>Actinomycetota</taxon>
        <taxon>Actinomycetes</taxon>
        <taxon>Geodermatophilales</taxon>
        <taxon>Geodermatophilaceae</taxon>
        <taxon>Modestobacter</taxon>
    </lineage>
</organism>
<accession>I4F3K6</accession>
<gene>
    <name evidence="2" type="ordered locus">MODMU_4838</name>
</gene>
<dbReference type="AlphaFoldDB" id="I4F3K6"/>
<dbReference type="HOGENOM" id="CLU_3421065_0_0_11"/>
<dbReference type="EMBL" id="FO203431">
    <property type="protein sequence ID" value="CCH90219.1"/>
    <property type="molecule type" value="Genomic_DNA"/>
</dbReference>
<evidence type="ECO:0000313" key="2">
    <source>
        <dbReference type="EMBL" id="CCH90219.1"/>
    </source>
</evidence>
<keyword evidence="3" id="KW-1185">Reference proteome</keyword>